<evidence type="ECO:0000256" key="2">
    <source>
        <dbReference type="ARBA" id="ARBA00006275"/>
    </source>
</evidence>
<gene>
    <name evidence="8" type="ORF">DSL64_11290</name>
</gene>
<feature type="domain" description="RagB/SusD" evidence="6">
    <location>
        <begin position="394"/>
        <end position="540"/>
    </location>
</feature>
<evidence type="ECO:0000259" key="7">
    <source>
        <dbReference type="Pfam" id="PF14322"/>
    </source>
</evidence>
<keyword evidence="9" id="KW-1185">Reference proteome</keyword>
<keyword evidence="5" id="KW-0998">Cell outer membrane</keyword>
<accession>A0A3D8YF94</accession>
<evidence type="ECO:0000256" key="4">
    <source>
        <dbReference type="ARBA" id="ARBA00023136"/>
    </source>
</evidence>
<dbReference type="SUPFAM" id="SSF48452">
    <property type="entry name" value="TPR-like"/>
    <property type="match status" value="1"/>
</dbReference>
<evidence type="ECO:0000313" key="9">
    <source>
        <dbReference type="Proteomes" id="UP000256373"/>
    </source>
</evidence>
<evidence type="ECO:0000256" key="1">
    <source>
        <dbReference type="ARBA" id="ARBA00004442"/>
    </source>
</evidence>
<reference evidence="8 9" key="1">
    <citation type="submission" date="2018-07" db="EMBL/GenBank/DDBJ databases">
        <title>Dyadobacter roseus sp. nov., isolated from rose rhizosphere soil.</title>
        <authorList>
            <person name="Chen L."/>
        </authorList>
    </citation>
    <scope>NUCLEOTIDE SEQUENCE [LARGE SCALE GENOMIC DNA]</scope>
    <source>
        <strain evidence="8 9">RS19</strain>
    </source>
</reference>
<evidence type="ECO:0000256" key="3">
    <source>
        <dbReference type="ARBA" id="ARBA00022729"/>
    </source>
</evidence>
<dbReference type="Pfam" id="PF14322">
    <property type="entry name" value="SusD-like_3"/>
    <property type="match status" value="1"/>
</dbReference>
<evidence type="ECO:0000313" key="8">
    <source>
        <dbReference type="EMBL" id="REA61697.1"/>
    </source>
</evidence>
<comment type="subcellular location">
    <subcellularLocation>
        <location evidence="1">Cell outer membrane</location>
    </subcellularLocation>
</comment>
<dbReference type="InterPro" id="IPR012944">
    <property type="entry name" value="SusD_RagB_dom"/>
</dbReference>
<dbReference type="InterPro" id="IPR011990">
    <property type="entry name" value="TPR-like_helical_dom_sf"/>
</dbReference>
<comment type="similarity">
    <text evidence="2">Belongs to the SusD family.</text>
</comment>
<evidence type="ECO:0000256" key="5">
    <source>
        <dbReference type="ARBA" id="ARBA00023237"/>
    </source>
</evidence>
<dbReference type="Gene3D" id="1.25.40.390">
    <property type="match status" value="1"/>
</dbReference>
<keyword evidence="3" id="KW-0732">Signal</keyword>
<sequence length="541" mass="61432">MLSSCSDFLEETNNNTVTGDTFYKTAEGMESLVNACYAPTRIWYGKVIGHLLTEAGTDEMLYGNTAAGSYPFYDYNPNLQATNDGLFFVWKSFFKGINTCNIAINRIGESALSPELKTKREGEARFLRAFYYYHLVETFGAVPLRTEETTAPEMTALRAPVDEVYKLIFADLESALGKLQGVVTPQGGRITEPAVAGFLARLYLTRNMNTEALTMADRVIKNYNYKLMSDYYALWNIENSNGNTNSEVVWFVNYSENNTLNDYGRYDDLGYFWLWEGGNHGHLLYLPNFVGLKGWQYDLETGRPLIQYMPSKYLLDMYDETKDARWNGTFRTVWRANDPATLPQGFALGDTIAVIAKRLVTEAYRKSKPYTIFDANDIYQSSGLPTVPRHRFAALRKFADPSRAGKDVVVSKRDAFVIRLAEMYLIAAEASLKLNNTANAASYLNVLRERAALPGKVAEMKVTASDITLDFILDERAREFAGEQLRWFDLKRTGKLLERLNKYNLDAAPNVKEFHLLRPIPRVEIDVLQNKAEFVQNPGYN</sequence>
<dbReference type="EMBL" id="QNUL01000007">
    <property type="protein sequence ID" value="REA61697.1"/>
    <property type="molecule type" value="Genomic_DNA"/>
</dbReference>
<organism evidence="8 9">
    <name type="scientific">Dyadobacter luteus</name>
    <dbReference type="NCBI Taxonomy" id="2259619"/>
    <lineage>
        <taxon>Bacteria</taxon>
        <taxon>Pseudomonadati</taxon>
        <taxon>Bacteroidota</taxon>
        <taxon>Cytophagia</taxon>
        <taxon>Cytophagales</taxon>
        <taxon>Spirosomataceae</taxon>
        <taxon>Dyadobacter</taxon>
    </lineage>
</organism>
<comment type="caution">
    <text evidence="8">The sequence shown here is derived from an EMBL/GenBank/DDBJ whole genome shotgun (WGS) entry which is preliminary data.</text>
</comment>
<dbReference type="Proteomes" id="UP000256373">
    <property type="component" value="Unassembled WGS sequence"/>
</dbReference>
<dbReference type="OrthoDB" id="906516at2"/>
<protein>
    <submittedName>
        <fullName evidence="8">RagB/SusD family nutrient uptake outer membrane protein</fullName>
    </submittedName>
</protein>
<dbReference type="GO" id="GO:0009279">
    <property type="term" value="C:cell outer membrane"/>
    <property type="evidence" value="ECO:0007669"/>
    <property type="project" value="UniProtKB-SubCell"/>
</dbReference>
<feature type="domain" description="SusD-like N-terminal" evidence="7">
    <location>
        <begin position="49"/>
        <end position="204"/>
    </location>
</feature>
<dbReference type="InterPro" id="IPR033985">
    <property type="entry name" value="SusD-like_N"/>
</dbReference>
<proteinExistence type="inferred from homology"/>
<keyword evidence="4" id="KW-0472">Membrane</keyword>
<name>A0A3D8YF94_9BACT</name>
<evidence type="ECO:0000259" key="6">
    <source>
        <dbReference type="Pfam" id="PF07980"/>
    </source>
</evidence>
<dbReference type="Pfam" id="PF07980">
    <property type="entry name" value="SusD_RagB"/>
    <property type="match status" value="1"/>
</dbReference>
<dbReference type="AlphaFoldDB" id="A0A3D8YF94"/>